<protein>
    <submittedName>
        <fullName evidence="2">Limit dextrin alpha-1,6-maltotetraose-hydrolase</fullName>
        <ecNumber evidence="2">3.2.1.196</ecNumber>
    </submittedName>
</protein>
<feature type="domain" description="Isoamylase 1-3-like C-terminal" evidence="1">
    <location>
        <begin position="112"/>
        <end position="183"/>
    </location>
</feature>
<dbReference type="EMBL" id="UOGI01000111">
    <property type="protein sequence ID" value="VAX31528.1"/>
    <property type="molecule type" value="Genomic_DNA"/>
</dbReference>
<dbReference type="Pfam" id="PF21156">
    <property type="entry name" value="ISOA1-3_C"/>
    <property type="match status" value="1"/>
</dbReference>
<dbReference type="InterPro" id="IPR017853">
    <property type="entry name" value="GH"/>
</dbReference>
<accession>A0A3B1D6D5</accession>
<reference evidence="2" key="1">
    <citation type="submission" date="2018-06" db="EMBL/GenBank/DDBJ databases">
        <authorList>
            <person name="Zhirakovskaya E."/>
        </authorList>
    </citation>
    <scope>NUCLEOTIDE SEQUENCE</scope>
</reference>
<dbReference type="AlphaFoldDB" id="A0A3B1D6D5"/>
<dbReference type="SUPFAM" id="SSF51445">
    <property type="entry name" value="(Trans)glycosidases"/>
    <property type="match status" value="1"/>
</dbReference>
<dbReference type="Gene3D" id="2.60.40.1180">
    <property type="entry name" value="Golgi alpha-mannosidase II"/>
    <property type="match status" value="1"/>
</dbReference>
<evidence type="ECO:0000313" key="2">
    <source>
        <dbReference type="EMBL" id="VAX31528.1"/>
    </source>
</evidence>
<dbReference type="InterPro" id="IPR048650">
    <property type="entry name" value="ISOA1-3-like_C"/>
</dbReference>
<dbReference type="EC" id="3.2.1.196" evidence="2"/>
<keyword evidence="2" id="KW-0378">Hydrolase</keyword>
<name>A0A3B1D6D5_9ZZZZ</name>
<sequence>DGTNENYSFNYGTEGPAAEVIERIRIRQIKNMLATLLISRGVPMLLGGDELRRTKKGNNNSYCQDNEISWYDWRLLRKNQEIYRFAGEMIAFRKEHKVLSREKFYTDRDILWFSPDGGNPDWGYSGRSFGCIILADKEEYICLLFNADFVEKRFVVPPAPGTREWHVTVDTSRETPDDIHEPGKEAVTVKEGYILPERSLAILVLHKE</sequence>
<keyword evidence="2" id="KW-0326">Glycosidase</keyword>
<feature type="non-terminal residue" evidence="2">
    <location>
        <position position="1"/>
    </location>
</feature>
<organism evidence="2">
    <name type="scientific">hydrothermal vent metagenome</name>
    <dbReference type="NCBI Taxonomy" id="652676"/>
    <lineage>
        <taxon>unclassified sequences</taxon>
        <taxon>metagenomes</taxon>
        <taxon>ecological metagenomes</taxon>
    </lineage>
</organism>
<dbReference type="Gene3D" id="3.20.20.80">
    <property type="entry name" value="Glycosidases"/>
    <property type="match status" value="1"/>
</dbReference>
<evidence type="ECO:0000259" key="1">
    <source>
        <dbReference type="Pfam" id="PF21156"/>
    </source>
</evidence>
<dbReference type="InterPro" id="IPR013780">
    <property type="entry name" value="Glyco_hydro_b"/>
</dbReference>
<gene>
    <name evidence="2" type="ORF">MNBD_NITROSPIRAE03-2044</name>
</gene>
<dbReference type="SUPFAM" id="SSF51011">
    <property type="entry name" value="Glycosyl hydrolase domain"/>
    <property type="match status" value="1"/>
</dbReference>
<proteinExistence type="predicted"/>
<dbReference type="GO" id="GO:0120549">
    <property type="term" value="F:limit dextrin alpha-1,6-maltotetraose-hydrolase activity"/>
    <property type="evidence" value="ECO:0007669"/>
    <property type="project" value="UniProtKB-EC"/>
</dbReference>
<dbReference type="PANTHER" id="PTHR43002">
    <property type="entry name" value="GLYCOGEN DEBRANCHING ENZYME"/>
    <property type="match status" value="1"/>
</dbReference>